<gene>
    <name evidence="1" type="ORF">SAMN05421637_1838</name>
</gene>
<accession>A0A1H6YWS5</accession>
<reference evidence="2" key="1">
    <citation type="submission" date="2016-10" db="EMBL/GenBank/DDBJ databases">
        <authorList>
            <person name="Varghese N."/>
        </authorList>
    </citation>
    <scope>NUCLEOTIDE SEQUENCE [LARGE SCALE GENOMIC DNA]</scope>
    <source>
        <strain evidence="2">DSM 24868</strain>
    </source>
</reference>
<name>A0A1H6YWS5_9MICO</name>
<evidence type="ECO:0000313" key="1">
    <source>
        <dbReference type="EMBL" id="SEJ45621.1"/>
    </source>
</evidence>
<keyword evidence="1" id="KW-0808">Transferase</keyword>
<dbReference type="GO" id="GO:0016740">
    <property type="term" value="F:transferase activity"/>
    <property type="evidence" value="ECO:0007669"/>
    <property type="project" value="UniProtKB-KW"/>
</dbReference>
<dbReference type="eggNOG" id="COG2334">
    <property type="taxonomic scope" value="Bacteria"/>
</dbReference>
<organism evidence="1 2">
    <name type="scientific">Demequina mangrovi</name>
    <dbReference type="NCBI Taxonomy" id="1043493"/>
    <lineage>
        <taxon>Bacteria</taxon>
        <taxon>Bacillati</taxon>
        <taxon>Actinomycetota</taxon>
        <taxon>Actinomycetes</taxon>
        <taxon>Micrococcales</taxon>
        <taxon>Demequinaceae</taxon>
        <taxon>Demequina</taxon>
    </lineage>
</organism>
<protein>
    <submittedName>
        <fullName evidence="1">Phosphotransferase enzyme family protein</fullName>
    </submittedName>
</protein>
<dbReference type="OrthoDB" id="9797603at2"/>
<dbReference type="EMBL" id="FNZI01000004">
    <property type="protein sequence ID" value="SEJ45621.1"/>
    <property type="molecule type" value="Genomic_DNA"/>
</dbReference>
<dbReference type="Proteomes" id="UP000183315">
    <property type="component" value="Unassembled WGS sequence"/>
</dbReference>
<dbReference type="STRING" id="1043493.SAMN05421637_1838"/>
<keyword evidence="2" id="KW-1185">Reference proteome</keyword>
<dbReference type="SUPFAM" id="SSF56112">
    <property type="entry name" value="Protein kinase-like (PK-like)"/>
    <property type="match status" value="1"/>
</dbReference>
<sequence length="311" mass="32514">MTLDAPVADWVASRLGSAPEGEFFEASSMSEVWGVRLADGRSVAVKRRGGGARLAIACAAHRAAAAAGIDTPALLAGPDALGGERGGADDAWLTAEDWRPEGAFSPEGDAPVLFAGLLASLVRALADVDAAGLTPPPWLWYDHDDEDRVWPPAASDRWDPHRIEADLPPALAAMARAARARLRASALSSVLGHSDLNALNVRWVGDRPIVHDWDSVAVRPEAVLAGTLALDHPAAPDAGAAADVATGARVIKAYEDARGRAFTADEREVAWATSVWLACYNAAFEHLHGGPGTVTAVILRDGEERLALAGA</sequence>
<proteinExistence type="predicted"/>
<dbReference type="AlphaFoldDB" id="A0A1H6YWS5"/>
<evidence type="ECO:0000313" key="2">
    <source>
        <dbReference type="Proteomes" id="UP000183315"/>
    </source>
</evidence>
<dbReference type="RefSeq" id="WP_052405770.1">
    <property type="nucleotide sequence ID" value="NZ_BBLU01000006.1"/>
</dbReference>
<dbReference type="InterPro" id="IPR011009">
    <property type="entry name" value="Kinase-like_dom_sf"/>
</dbReference>